<feature type="transmembrane region" description="Helical" evidence="5">
    <location>
        <begin position="125"/>
        <end position="144"/>
    </location>
</feature>
<evidence type="ECO:0000256" key="1">
    <source>
        <dbReference type="ARBA" id="ARBA00004141"/>
    </source>
</evidence>
<comment type="caution">
    <text evidence="6">The sequence shown here is derived from an EMBL/GenBank/DDBJ whole genome shotgun (WGS) entry which is preliminary data.</text>
</comment>
<feature type="transmembrane region" description="Helical" evidence="5">
    <location>
        <begin position="277"/>
        <end position="301"/>
    </location>
</feature>
<gene>
    <name evidence="6" type="primary">steT</name>
    <name evidence="6" type="ORF">PbB2_01542</name>
</gene>
<dbReference type="PIRSF" id="PIRSF006060">
    <property type="entry name" value="AA_transporter"/>
    <property type="match status" value="1"/>
</dbReference>
<feature type="transmembrane region" description="Helical" evidence="5">
    <location>
        <begin position="357"/>
        <end position="377"/>
    </location>
</feature>
<evidence type="ECO:0000256" key="3">
    <source>
        <dbReference type="ARBA" id="ARBA00022989"/>
    </source>
</evidence>
<dbReference type="OrthoDB" id="3185104at2"/>
<feature type="transmembrane region" description="Helical" evidence="5">
    <location>
        <begin position="42"/>
        <end position="64"/>
    </location>
</feature>
<evidence type="ECO:0000313" key="7">
    <source>
        <dbReference type="Proteomes" id="UP000245086"/>
    </source>
</evidence>
<dbReference type="InterPro" id="IPR002293">
    <property type="entry name" value="AA/rel_permease1"/>
</dbReference>
<feature type="transmembrane region" description="Helical" evidence="5">
    <location>
        <begin position="389"/>
        <end position="411"/>
    </location>
</feature>
<feature type="transmembrane region" description="Helical" evidence="5">
    <location>
        <begin position="156"/>
        <end position="176"/>
    </location>
</feature>
<dbReference type="GO" id="GO:0016020">
    <property type="term" value="C:membrane"/>
    <property type="evidence" value="ECO:0007669"/>
    <property type="project" value="UniProtKB-SubCell"/>
</dbReference>
<dbReference type="RefSeq" id="WP_108984746.1">
    <property type="nucleotide sequence ID" value="NZ_BFBR01000004.1"/>
</dbReference>
<feature type="transmembrane region" description="Helical" evidence="5">
    <location>
        <begin position="12"/>
        <end position="30"/>
    </location>
</feature>
<feature type="transmembrane region" description="Helical" evidence="5">
    <location>
        <begin position="417"/>
        <end position="435"/>
    </location>
</feature>
<dbReference type="Proteomes" id="UP000245086">
    <property type="component" value="Unassembled WGS sequence"/>
</dbReference>
<dbReference type="PANTHER" id="PTHR11785">
    <property type="entry name" value="AMINO ACID TRANSPORTER"/>
    <property type="match status" value="1"/>
</dbReference>
<dbReference type="GO" id="GO:0015179">
    <property type="term" value="F:L-amino acid transmembrane transporter activity"/>
    <property type="evidence" value="ECO:0007669"/>
    <property type="project" value="TreeGrafter"/>
</dbReference>
<keyword evidence="3 5" id="KW-1133">Transmembrane helix</keyword>
<accession>A0A2P2E9Y8</accession>
<dbReference type="Pfam" id="PF13520">
    <property type="entry name" value="AA_permease_2"/>
    <property type="match status" value="1"/>
</dbReference>
<dbReference type="EMBL" id="BFBR01000004">
    <property type="protein sequence ID" value="GBF57872.1"/>
    <property type="molecule type" value="Genomic_DNA"/>
</dbReference>
<name>A0A2P2E9Y8_9PROT</name>
<sequence length="439" mass="45683">MTDQAAPTRHLSVAYVIMIAVGMVVGAGIFKSPALVADNAGTAWAIYGVWLVGGLISLIGALCYSELATAYPSAGGDYHFLTKAYGREFGFAFAWARFSVINTGSIALLGFVIGDYLNLVWDLGPHGPALYALISVVVMTLFNLRGTSGGATADYAITSLEVLGLLALTAASAWLIMSGTPPLTSGAGAAPSPAGVGYALVFVLLAFGGWSEMATLSAEVKNPRRGMLQALVGAVVIITLLYLLANWALIRGLGVEGLAQSKAPAADLMARAFGPHAGVVLAIAVAAAAITSINGTIIVGARTTFAAARERAGLDWIGQWDGRRDSPAHAILAQGAVSVVLVGLGAVYQGFETLVDYTAPVYWAFLTASGLAVIVLRQRFKDHARPFEVPLYPLLPLVFSASSALMLWSSLNYVKQGALFGLAVVVIGLAIGRLTKPKL</sequence>
<evidence type="ECO:0000313" key="6">
    <source>
        <dbReference type="EMBL" id="GBF57872.1"/>
    </source>
</evidence>
<dbReference type="Gene3D" id="1.20.1740.10">
    <property type="entry name" value="Amino acid/polyamine transporter I"/>
    <property type="match status" value="1"/>
</dbReference>
<dbReference type="AlphaFoldDB" id="A0A2P2E9Y8"/>
<evidence type="ECO:0000256" key="4">
    <source>
        <dbReference type="ARBA" id="ARBA00023136"/>
    </source>
</evidence>
<feature type="transmembrane region" description="Helical" evidence="5">
    <location>
        <begin position="196"/>
        <end position="216"/>
    </location>
</feature>
<organism evidence="6 7">
    <name type="scientific">Candidatus Phycosocius bacilliformis</name>
    <dbReference type="NCBI Taxonomy" id="1445552"/>
    <lineage>
        <taxon>Bacteria</taxon>
        <taxon>Pseudomonadati</taxon>
        <taxon>Pseudomonadota</taxon>
        <taxon>Alphaproteobacteria</taxon>
        <taxon>Caulobacterales</taxon>
        <taxon>Caulobacterales incertae sedis</taxon>
        <taxon>Candidatus Phycosocius</taxon>
    </lineage>
</organism>
<protein>
    <submittedName>
        <fullName evidence="6">Serine/threonine exchanger SteT</fullName>
    </submittedName>
</protein>
<keyword evidence="4 5" id="KW-0472">Membrane</keyword>
<dbReference type="PANTHER" id="PTHR11785:SF512">
    <property type="entry name" value="SOBREMESA, ISOFORM B"/>
    <property type="match status" value="1"/>
</dbReference>
<dbReference type="InterPro" id="IPR050598">
    <property type="entry name" value="AminoAcid_Transporter"/>
</dbReference>
<comment type="subcellular location">
    <subcellularLocation>
        <location evidence="1">Membrane</location>
        <topology evidence="1">Multi-pass membrane protein</topology>
    </subcellularLocation>
</comment>
<feature type="transmembrane region" description="Helical" evidence="5">
    <location>
        <begin position="89"/>
        <end position="113"/>
    </location>
</feature>
<keyword evidence="7" id="KW-1185">Reference proteome</keyword>
<evidence type="ECO:0000256" key="5">
    <source>
        <dbReference type="SAM" id="Phobius"/>
    </source>
</evidence>
<feature type="transmembrane region" description="Helical" evidence="5">
    <location>
        <begin position="228"/>
        <end position="250"/>
    </location>
</feature>
<evidence type="ECO:0000256" key="2">
    <source>
        <dbReference type="ARBA" id="ARBA00022692"/>
    </source>
</evidence>
<proteinExistence type="predicted"/>
<reference evidence="6 7" key="1">
    <citation type="journal article" date="2018" name="Genome Announc.">
        <title>Draft Genome Sequence of "Candidatus Phycosocius bacilliformis," an Alphaproteobacterial Ectosymbiont of the Hydrocarbon-Producing Green Alga Botryococcus braunii.</title>
        <authorList>
            <person name="Tanabe Y."/>
            <person name="Yamaguchi H."/>
            <person name="Watanabe M.M."/>
        </authorList>
    </citation>
    <scope>NUCLEOTIDE SEQUENCE [LARGE SCALE GENOMIC DNA]</scope>
    <source>
        <strain evidence="6 7">BOTRYCO-2</strain>
    </source>
</reference>
<keyword evidence="2 5" id="KW-0812">Transmembrane</keyword>
<feature type="transmembrane region" description="Helical" evidence="5">
    <location>
        <begin position="330"/>
        <end position="351"/>
    </location>
</feature>